<evidence type="ECO:0000313" key="1">
    <source>
        <dbReference type="EMBL" id="KAJ3559056.1"/>
    </source>
</evidence>
<gene>
    <name evidence="1" type="ORF">NM688_g574</name>
</gene>
<protein>
    <submittedName>
        <fullName evidence="1">Uncharacterized protein</fullName>
    </submittedName>
</protein>
<name>A0ACC1TER9_9APHY</name>
<reference evidence="1" key="1">
    <citation type="submission" date="2022-07" db="EMBL/GenBank/DDBJ databases">
        <title>Genome Sequence of Phlebia brevispora.</title>
        <authorList>
            <person name="Buettner E."/>
        </authorList>
    </citation>
    <scope>NUCLEOTIDE SEQUENCE</scope>
    <source>
        <strain evidence="1">MPL23</strain>
    </source>
</reference>
<accession>A0ACC1TER9</accession>
<keyword evidence="2" id="KW-1185">Reference proteome</keyword>
<comment type="caution">
    <text evidence="1">The sequence shown here is derived from an EMBL/GenBank/DDBJ whole genome shotgun (WGS) entry which is preliminary data.</text>
</comment>
<evidence type="ECO:0000313" key="2">
    <source>
        <dbReference type="Proteomes" id="UP001148662"/>
    </source>
</evidence>
<sequence length="341" mass="38869">MPLFIVSETSLQSLSIADLEHVFKQSSFGRYMVTNEIASRHHRMLTTYFADTNAFMATLRSLGAVISGSFALDYILGKEHTLQSDLDIYVPFTNFEAMKTYLKEVEGYNEDAHLARRRAEIARALAERREAAIERMIDNSPEYVSVPLETGIVQVAALNKGNCKVDIIQNQSASSLYAITRFWSTLQMNYICASGYCCAYPQTTFRLEGVVSPHVMLNNMTPHDFVYPLVEKYERRGYDFRFNWYEPEQAGCRENHEHMFCPSRRRSFDDGVSYCGTFGSEDEPPAFNDTRGAFVSEWKVGWQLGGRHEQSDVRFPSPARAWHSVTGQGERRTQYTVGGLV</sequence>
<dbReference type="Proteomes" id="UP001148662">
    <property type="component" value="Unassembled WGS sequence"/>
</dbReference>
<organism evidence="1 2">
    <name type="scientific">Phlebia brevispora</name>
    <dbReference type="NCBI Taxonomy" id="194682"/>
    <lineage>
        <taxon>Eukaryota</taxon>
        <taxon>Fungi</taxon>
        <taxon>Dikarya</taxon>
        <taxon>Basidiomycota</taxon>
        <taxon>Agaricomycotina</taxon>
        <taxon>Agaricomycetes</taxon>
        <taxon>Polyporales</taxon>
        <taxon>Meruliaceae</taxon>
        <taxon>Phlebia</taxon>
    </lineage>
</organism>
<dbReference type="EMBL" id="JANHOG010000048">
    <property type="protein sequence ID" value="KAJ3559056.1"/>
    <property type="molecule type" value="Genomic_DNA"/>
</dbReference>
<proteinExistence type="predicted"/>